<name>A0ABT2ZLF0_9RHOB</name>
<sequence length="318" mass="35128">MDYIFVARSKKGDGFGDDPATSHFVAVPGNASNILFKHKITKNEWRKAVMDEAQGGTPNPMTTGDIVFYVHGFNNSQKTVLERHRKIKKGLAAHGFKGVVVSFDWPSGDVALNYLEDRDKAKAAAHQLVTEGIALFARLQEPDCRVDMHILAHSMGSYVVREAFDDADDRMSVASQSWSVSQVMLMAADVSVHSLDADNSKSSSLYRHCVRLTNYYNPRDEVLSVSAVKRIGVARRAGRVGLDKPPVEKAANVYCGEYFKKTYPALPVDAQHSHAWFFDDAVLMQDVFYTISGGLDRNEFPTRGVTDKGNLALQAPPG</sequence>
<evidence type="ECO:0000313" key="1">
    <source>
        <dbReference type="EMBL" id="MCV2871947.1"/>
    </source>
</evidence>
<dbReference type="SUPFAM" id="SSF53474">
    <property type="entry name" value="alpha/beta-Hydrolases"/>
    <property type="match status" value="1"/>
</dbReference>
<comment type="caution">
    <text evidence="1">The sequence shown here is derived from an EMBL/GenBank/DDBJ whole genome shotgun (WGS) entry which is preliminary data.</text>
</comment>
<protein>
    <submittedName>
        <fullName evidence="1">Alpha/beta hydrolase</fullName>
    </submittedName>
</protein>
<dbReference type="EMBL" id="JAOWKZ010000002">
    <property type="protein sequence ID" value="MCV2871947.1"/>
    <property type="molecule type" value="Genomic_DNA"/>
</dbReference>
<dbReference type="PANTHER" id="PTHR36513:SF1">
    <property type="entry name" value="TRANSMEMBRANE PROTEIN"/>
    <property type="match status" value="1"/>
</dbReference>
<keyword evidence="2" id="KW-1185">Reference proteome</keyword>
<dbReference type="InterPro" id="IPR029058">
    <property type="entry name" value="AB_hydrolase_fold"/>
</dbReference>
<dbReference type="RefSeq" id="WP_263739151.1">
    <property type="nucleotide sequence ID" value="NZ_JAOWKZ010000002.1"/>
</dbReference>
<dbReference type="InterPro" id="IPR010297">
    <property type="entry name" value="DUF900_hydrolase"/>
</dbReference>
<dbReference type="PANTHER" id="PTHR36513">
    <property type="entry name" value="ABC TRANSMEMBRANE TYPE-1 DOMAIN-CONTAINING PROTEIN"/>
    <property type="match status" value="1"/>
</dbReference>
<proteinExistence type="predicted"/>
<gene>
    <name evidence="1" type="ORF">OEZ71_06525</name>
</gene>
<dbReference type="GO" id="GO:0016787">
    <property type="term" value="F:hydrolase activity"/>
    <property type="evidence" value="ECO:0007669"/>
    <property type="project" value="UniProtKB-KW"/>
</dbReference>
<organism evidence="1 2">
    <name type="scientific">Albidovulum litorale</name>
    <dbReference type="NCBI Taxonomy" id="2984134"/>
    <lineage>
        <taxon>Bacteria</taxon>
        <taxon>Pseudomonadati</taxon>
        <taxon>Pseudomonadota</taxon>
        <taxon>Alphaproteobacteria</taxon>
        <taxon>Rhodobacterales</taxon>
        <taxon>Paracoccaceae</taxon>
        <taxon>Albidovulum</taxon>
    </lineage>
</organism>
<accession>A0ABT2ZLF0</accession>
<evidence type="ECO:0000313" key="2">
    <source>
        <dbReference type="Proteomes" id="UP001652564"/>
    </source>
</evidence>
<dbReference type="Gene3D" id="3.40.50.1820">
    <property type="entry name" value="alpha/beta hydrolase"/>
    <property type="match status" value="1"/>
</dbReference>
<reference evidence="1 2" key="1">
    <citation type="submission" date="2022-10" db="EMBL/GenBank/DDBJ databases">
        <title>Defluviimonas sp. nov., isolated from ocean surface sediments.</title>
        <authorList>
            <person name="He W."/>
            <person name="Wang L."/>
            <person name="Zhang D.-F."/>
        </authorList>
    </citation>
    <scope>NUCLEOTIDE SEQUENCE [LARGE SCALE GENOMIC DNA]</scope>
    <source>
        <strain evidence="1 2">WL0050</strain>
    </source>
</reference>
<dbReference type="Pfam" id="PF05990">
    <property type="entry name" value="DUF900"/>
    <property type="match status" value="1"/>
</dbReference>
<keyword evidence="1" id="KW-0378">Hydrolase</keyword>
<dbReference type="Proteomes" id="UP001652564">
    <property type="component" value="Unassembled WGS sequence"/>
</dbReference>